<evidence type="ECO:0000259" key="1">
    <source>
        <dbReference type="Pfam" id="PF00144"/>
    </source>
</evidence>
<name>A0ABX2CRG5_9CYAN</name>
<dbReference type="Gene3D" id="3.40.710.10">
    <property type="entry name" value="DD-peptidase/beta-lactamase superfamily"/>
    <property type="match status" value="1"/>
</dbReference>
<organism evidence="2 3">
    <name type="scientific">Microcoleus asticus IPMA8</name>
    <dbReference type="NCBI Taxonomy" id="2563858"/>
    <lineage>
        <taxon>Bacteria</taxon>
        <taxon>Bacillati</taxon>
        <taxon>Cyanobacteriota</taxon>
        <taxon>Cyanophyceae</taxon>
        <taxon>Oscillatoriophycideae</taxon>
        <taxon>Oscillatoriales</taxon>
        <taxon>Microcoleaceae</taxon>
        <taxon>Microcoleus</taxon>
        <taxon>Microcoleus asticus</taxon>
    </lineage>
</organism>
<reference evidence="2 3" key="1">
    <citation type="journal article" date="2020" name="Sci. Rep.">
        <title>A novel cyanobacterial geosmin producer, revising GeoA distribution and dispersion patterns in Bacteria.</title>
        <authorList>
            <person name="Churro C."/>
            <person name="Semedo-Aguiar A.P."/>
            <person name="Silva A.D."/>
            <person name="Pereira-Leal J.B."/>
            <person name="Leite R.B."/>
        </authorList>
    </citation>
    <scope>NUCLEOTIDE SEQUENCE [LARGE SCALE GENOMIC DNA]</scope>
    <source>
        <strain evidence="2 3">IPMA8</strain>
    </source>
</reference>
<dbReference type="Pfam" id="PF00144">
    <property type="entry name" value="Beta-lactamase"/>
    <property type="match status" value="1"/>
</dbReference>
<dbReference type="InterPro" id="IPR001466">
    <property type="entry name" value="Beta-lactam-related"/>
</dbReference>
<dbReference type="EMBL" id="SRRZ01000008">
    <property type="protein sequence ID" value="NQE33009.1"/>
    <property type="molecule type" value="Genomic_DNA"/>
</dbReference>
<evidence type="ECO:0000313" key="3">
    <source>
        <dbReference type="Proteomes" id="UP000702425"/>
    </source>
</evidence>
<dbReference type="InterPro" id="IPR012338">
    <property type="entry name" value="Beta-lactam/transpept-like"/>
</dbReference>
<accession>A0ABX2CRG5</accession>
<comment type="caution">
    <text evidence="2">The sequence shown here is derived from an EMBL/GenBank/DDBJ whole genome shotgun (WGS) entry which is preliminary data.</text>
</comment>
<dbReference type="Proteomes" id="UP000702425">
    <property type="component" value="Unassembled WGS sequence"/>
</dbReference>
<sequence>MKIANHRQKINRLVCTTLTLISAILIAGLGKLSESNNNTALAQENIPVSGSGDAQLQPILQSLTEFMRHRCVGAAVLGVSVKGKPVGVWGVGRMKGRPTNNWNPACGDDMQAPLAPPVAADTPMRMGSISKPVTFAMVRWALKQTARDRAGLELTDDQIEGMKLFDPQHYPPLIPGLNKQYPVAIIPERLHAVFSGKVKFPVPVKDKNCANLNAGFADQQWQNVTLGHFLSHRSGLQRSAPRYGQDMIANLPVLRNLKTAADFQAQEQLLVSEWGSKSVNSAKNQLGISASAGYFLPSPTLTETMQVLAGRCLQYPLGQYHYSNTSPAFPTIILQQLVASGSYAAKMGKPATHQSSALEVFFKTELGIPTAADRGIFMSQEVENIGDREPKKRHWNGKNYYGQGWDLKRPHCIWKGSLCDFATWLNPKPGRINWSWNLSQVPFSSRNTDLSPGTGSLAAEAEVFLKFMSEYWVGGYENNPRIGEKRNNVWNRYTAHNGALDGTHAWAIQLGGNNNPKEWKLPPLDDRGRILDDFANLKMYAGVLPDGVDIFVAVNQNADRKCVEAKSYNCGDAYGMLNNFILYGVSQVNWNLVAPRAVQK</sequence>
<gene>
    <name evidence="2" type="ORF">E5S67_00726</name>
</gene>
<keyword evidence="3" id="KW-1185">Reference proteome</keyword>
<evidence type="ECO:0000313" key="2">
    <source>
        <dbReference type="EMBL" id="NQE33009.1"/>
    </source>
</evidence>
<dbReference type="RefSeq" id="WP_172185584.1">
    <property type="nucleotide sequence ID" value="NZ_CAWPPK010000296.1"/>
</dbReference>
<dbReference type="SUPFAM" id="SSF56601">
    <property type="entry name" value="beta-lactamase/transpeptidase-like"/>
    <property type="match status" value="1"/>
</dbReference>
<feature type="domain" description="Beta-lactamase-related" evidence="1">
    <location>
        <begin position="64"/>
        <end position="325"/>
    </location>
</feature>
<proteinExistence type="predicted"/>
<protein>
    <recommendedName>
        <fullName evidence="1">Beta-lactamase-related domain-containing protein</fullName>
    </recommendedName>
</protein>